<feature type="compositionally biased region" description="Basic and acidic residues" evidence="1">
    <location>
        <begin position="397"/>
        <end position="411"/>
    </location>
</feature>
<organism evidence="2 3">
    <name type="scientific">Lyophyllum shimeji</name>
    <name type="common">Hon-shimeji</name>
    <name type="synonym">Tricholoma shimeji</name>
    <dbReference type="NCBI Taxonomy" id="47721"/>
    <lineage>
        <taxon>Eukaryota</taxon>
        <taxon>Fungi</taxon>
        <taxon>Dikarya</taxon>
        <taxon>Basidiomycota</taxon>
        <taxon>Agaricomycotina</taxon>
        <taxon>Agaricomycetes</taxon>
        <taxon>Agaricomycetidae</taxon>
        <taxon>Agaricales</taxon>
        <taxon>Tricholomatineae</taxon>
        <taxon>Lyophyllaceae</taxon>
        <taxon>Lyophyllum</taxon>
    </lineage>
</organism>
<feature type="region of interest" description="Disordered" evidence="1">
    <location>
        <begin position="391"/>
        <end position="414"/>
    </location>
</feature>
<evidence type="ECO:0000313" key="2">
    <source>
        <dbReference type="EMBL" id="GLB42703.1"/>
    </source>
</evidence>
<dbReference type="OrthoDB" id="2886770at2759"/>
<dbReference type="AlphaFoldDB" id="A0A9P3PVC4"/>
<dbReference type="Proteomes" id="UP001063166">
    <property type="component" value="Unassembled WGS sequence"/>
</dbReference>
<protein>
    <recommendedName>
        <fullName evidence="4">F-box domain-containing protein</fullName>
    </recommendedName>
</protein>
<name>A0A9P3PVC4_LYOSH</name>
<gene>
    <name evidence="2" type="ORF">LshimejAT787_1201520</name>
</gene>
<keyword evidence="3" id="KW-1185">Reference proteome</keyword>
<evidence type="ECO:0000313" key="3">
    <source>
        <dbReference type="Proteomes" id="UP001063166"/>
    </source>
</evidence>
<proteinExistence type="predicted"/>
<evidence type="ECO:0008006" key="4">
    <source>
        <dbReference type="Google" id="ProtNLM"/>
    </source>
</evidence>
<comment type="caution">
    <text evidence="2">The sequence shown here is derived from an EMBL/GenBank/DDBJ whole genome shotgun (WGS) entry which is preliminary data.</text>
</comment>
<evidence type="ECO:0000256" key="1">
    <source>
        <dbReference type="SAM" id="MobiDB-lite"/>
    </source>
</evidence>
<reference evidence="2" key="1">
    <citation type="submission" date="2022-07" db="EMBL/GenBank/DDBJ databases">
        <title>The genome of Lyophyllum shimeji provides insight into the initial evolution of ectomycorrhizal fungal genome.</title>
        <authorList>
            <person name="Kobayashi Y."/>
            <person name="Shibata T."/>
            <person name="Hirakawa H."/>
            <person name="Shigenobu S."/>
            <person name="Nishiyama T."/>
            <person name="Yamada A."/>
            <person name="Hasebe M."/>
            <person name="Kawaguchi M."/>
        </authorList>
    </citation>
    <scope>NUCLEOTIDE SEQUENCE</scope>
    <source>
        <strain evidence="2">AT787</strain>
    </source>
</reference>
<accession>A0A9P3PVC4</accession>
<dbReference type="EMBL" id="BRPK01000012">
    <property type="protein sequence ID" value="GLB42703.1"/>
    <property type="molecule type" value="Genomic_DNA"/>
</dbReference>
<sequence length="510" mass="56636">MKDPSTSSASLSEPLAIALPTEIMSKIFMQCANIDSCSLTPADTIDMPLLLTKICRSWRTIAIGTRSLWSRLFLSIKPNATQHQTALVSTWLARSGAYPLQIYVMWTHPPFCTSHEVLDIVIQHAHHWRSMYFFLPIPAYRSLAPIRGNLPLLAELSLGTYDDPDPAPTPSTQRVLLDAFQVAPKLRSLECVNLHPDMFVLPWAHLAHIPIMAVAPSFALSVLRRAPRLTSASFICTEPDDADGRSFSLPAHAPPSTHGPLPLRHTHLSELAILGHEHWAPHPTHTADADATDPTPLFRLLSLPHLRSLRICNITCPAPAPALAAHLVPFLTRIDALQALYLRKTALHERDVLQLLGLVPGLRHLTLLSSSLFSMAGDELLRRLTLTWRGGEGAGEEQEKEKEKEEEEGKERNKKPLVPRLATLEISLPRALTPAFVELLESRWWDDGDGRGEDERPVARLTCVEVGANDEYEEELMARLEVLAQKGMTIIIGSTDVPLEDGLEYFSSAR</sequence>